<dbReference type="GO" id="GO:0016788">
    <property type="term" value="F:hydrolase activity, acting on ester bonds"/>
    <property type="evidence" value="ECO:0007669"/>
    <property type="project" value="InterPro"/>
</dbReference>
<organism evidence="1 2">
    <name type="scientific">Pseudomonas xionganensis</name>
    <dbReference type="NCBI Taxonomy" id="2654845"/>
    <lineage>
        <taxon>Bacteria</taxon>
        <taxon>Pseudomonadati</taxon>
        <taxon>Pseudomonadota</taxon>
        <taxon>Gammaproteobacteria</taxon>
        <taxon>Pseudomonadales</taxon>
        <taxon>Pseudomonadaceae</taxon>
        <taxon>Pseudomonas</taxon>
    </lineage>
</organism>
<evidence type="ECO:0000313" key="1">
    <source>
        <dbReference type="EMBL" id="MVW75213.1"/>
    </source>
</evidence>
<comment type="caution">
    <text evidence="1">The sequence shown here is derived from an EMBL/GenBank/DDBJ whole genome shotgun (WGS) entry which is preliminary data.</text>
</comment>
<proteinExistence type="predicted"/>
<accession>A0A6I4KZP8</accession>
<reference evidence="1 2" key="1">
    <citation type="submission" date="2019-11" db="EMBL/GenBank/DDBJ databases">
        <title>Pseudomonas flavidum sp. nov., isolated from Baiyang Lake.</title>
        <authorList>
            <person name="Zhao Y."/>
        </authorList>
    </citation>
    <scope>NUCLEOTIDE SEQUENCE [LARGE SCALE GENOMIC DNA]</scope>
    <source>
        <strain evidence="2">R-22-3 w-18</strain>
    </source>
</reference>
<keyword evidence="2" id="KW-1185">Reference proteome</keyword>
<dbReference type="InterPro" id="IPR008947">
    <property type="entry name" value="PLipase_C/P1_nuclease_dom_sf"/>
</dbReference>
<dbReference type="Gene3D" id="1.10.575.10">
    <property type="entry name" value="P1 Nuclease"/>
    <property type="match status" value="1"/>
</dbReference>
<protein>
    <submittedName>
        <fullName evidence="1">Phospholipase</fullName>
    </submittedName>
</protein>
<dbReference type="AlphaFoldDB" id="A0A6I4KZP8"/>
<sequence length="443" mass="49689">MKYLAALLSACCLVAWPLSGWAWSNHALGSQLALRQLPELQGQVRYEALEDFLVAQAGLIEQLLDEQEAFAREHFPDYPVRPDELRFSAAAADLRGAFIQALRVNPEVRLAPFVQLLPGQDGAQRQRLPIEKVLVFRKLGPWSHWQYLQLNPGEAVDVLQVLSSAADEPDYGHDINLFSDNPGAAGARYNFGEQPFGDARFEYSSQAPFHIGYYHEGEIIFQAAPYLRRTLPHWRIYQYTGLARLAFTRGHDYWGYRFLGWALHYLQDLTQPYHAKTVPGFSTPELILIALKAAAGYPEQREGAIARVADRHTAIEEYQLERMQQLLQAGESQHPLLRAYSEAPAQPYLPFSVDYPVQVVAAESHATADRFDQLIGDWLARQPEQAPGFSAGNQLSRSQADPLLEQLLVELFRRFAAHSRAAVQASLSGGTVERLAPGSELVD</sequence>
<name>A0A6I4KZP8_9PSED</name>
<dbReference type="Proteomes" id="UP000429555">
    <property type="component" value="Unassembled WGS sequence"/>
</dbReference>
<dbReference type="EMBL" id="WKJZ01000001">
    <property type="protein sequence ID" value="MVW75213.1"/>
    <property type="molecule type" value="Genomic_DNA"/>
</dbReference>
<evidence type="ECO:0000313" key="2">
    <source>
        <dbReference type="Proteomes" id="UP000429555"/>
    </source>
</evidence>
<dbReference type="SUPFAM" id="SSF48537">
    <property type="entry name" value="Phospholipase C/P1 nuclease"/>
    <property type="match status" value="1"/>
</dbReference>
<gene>
    <name evidence="1" type="ORF">GJV18_07770</name>
</gene>